<dbReference type="EMBL" id="CADDAV010000015">
    <property type="protein sequence ID" value="CAB0599800.1"/>
    <property type="molecule type" value="Genomic_DNA"/>
</dbReference>
<dbReference type="PANTHER" id="PTHR10091:SF0">
    <property type="entry name" value="GALACTOSE MUTAROTASE"/>
    <property type="match status" value="1"/>
</dbReference>
<name>A0A1X4KN48_CORDP</name>
<sequence length="305" mass="33258">MDSLGEQPSNRAPVITISSGHYLAQIATYGGGIKSLTYDGRPLVETYPDDAFPPLNAGVVLAPWPNRTDAGAYDFQGQSYQLPITEPDRNNAIHGFVANAVWNIDLIRPARVILSTTIEPQQGWPWAIELAADYLLTDSGLRAQFTATTPHEAVPFGFGWHTYLSAQGAEVDKTTLRVDVDKQWMLDDRNLPTGELVQPTNDVSGGLPMAGKLIDDCFFAERTPVTTILESQGVGVSMHCSEQFPWFQIFTPDPAWEMPYPGRGRSVAVEPMTTSPNGLNLGIDTIGAASPWHGTITISAYNKHS</sequence>
<dbReference type="PANTHER" id="PTHR10091">
    <property type="entry name" value="ALDOSE-1-EPIMERASE"/>
    <property type="match status" value="1"/>
</dbReference>
<proteinExistence type="predicted"/>
<dbReference type="Pfam" id="PF01263">
    <property type="entry name" value="Aldose_epim"/>
    <property type="match status" value="1"/>
</dbReference>
<dbReference type="GO" id="GO:0030246">
    <property type="term" value="F:carbohydrate binding"/>
    <property type="evidence" value="ECO:0007669"/>
    <property type="project" value="InterPro"/>
</dbReference>
<dbReference type="GO" id="GO:0033499">
    <property type="term" value="P:galactose catabolic process via UDP-galactose, Leloir pathway"/>
    <property type="evidence" value="ECO:0007669"/>
    <property type="project" value="TreeGrafter"/>
</dbReference>
<organism evidence="1 2">
    <name type="scientific">Corynebacterium diphtheriae</name>
    <dbReference type="NCBI Taxonomy" id="1717"/>
    <lineage>
        <taxon>Bacteria</taxon>
        <taxon>Bacillati</taxon>
        <taxon>Actinomycetota</taxon>
        <taxon>Actinomycetes</taxon>
        <taxon>Mycobacteriales</taxon>
        <taxon>Corynebacteriaceae</taxon>
        <taxon>Corynebacterium</taxon>
    </lineage>
</organism>
<evidence type="ECO:0000313" key="2">
    <source>
        <dbReference type="Proteomes" id="UP000480222"/>
    </source>
</evidence>
<dbReference type="RefSeq" id="WP_070798764.1">
    <property type="nucleotide sequence ID" value="NZ_CP038504.1"/>
</dbReference>
<dbReference type="InterPro" id="IPR011013">
    <property type="entry name" value="Gal_mutarotase_sf_dom"/>
</dbReference>
<dbReference type="GO" id="GO:0006006">
    <property type="term" value="P:glucose metabolic process"/>
    <property type="evidence" value="ECO:0007669"/>
    <property type="project" value="TreeGrafter"/>
</dbReference>
<dbReference type="CDD" id="cd09022">
    <property type="entry name" value="Aldose_epim_Ec_YihR"/>
    <property type="match status" value="1"/>
</dbReference>
<dbReference type="Proteomes" id="UP000480222">
    <property type="component" value="Unassembled WGS sequence"/>
</dbReference>
<protein>
    <submittedName>
        <fullName evidence="1">Aldose 1-epimerase</fullName>
    </submittedName>
</protein>
<dbReference type="AlphaFoldDB" id="A0A1X4KN48"/>
<dbReference type="InterPro" id="IPR008183">
    <property type="entry name" value="Aldose_1/G6P_1-epimerase"/>
</dbReference>
<evidence type="ECO:0000313" key="1">
    <source>
        <dbReference type="EMBL" id="CAB0599800.1"/>
    </source>
</evidence>
<accession>A0A1X4KN48</accession>
<dbReference type="Gene3D" id="2.70.98.10">
    <property type="match status" value="1"/>
</dbReference>
<dbReference type="GO" id="GO:0004034">
    <property type="term" value="F:aldose 1-epimerase activity"/>
    <property type="evidence" value="ECO:0007669"/>
    <property type="project" value="TreeGrafter"/>
</dbReference>
<dbReference type="InterPro" id="IPR014718">
    <property type="entry name" value="GH-type_carb-bd"/>
</dbReference>
<gene>
    <name evidence="1" type="ORF">CIP107547_01192</name>
</gene>
<dbReference type="SUPFAM" id="SSF74650">
    <property type="entry name" value="Galactose mutarotase-like"/>
    <property type="match status" value="1"/>
</dbReference>
<dbReference type="InterPro" id="IPR037480">
    <property type="entry name" value="YihR-like"/>
</dbReference>
<comment type="caution">
    <text evidence="1">The sequence shown here is derived from an EMBL/GenBank/DDBJ whole genome shotgun (WGS) entry which is preliminary data.</text>
</comment>
<reference evidence="1 2" key="1">
    <citation type="submission" date="2020-02" db="EMBL/GenBank/DDBJ databases">
        <authorList>
            <person name="Brisse S."/>
        </authorList>
    </citation>
    <scope>NUCLEOTIDE SEQUENCE [LARGE SCALE GENOMIC DNA]</scope>
    <source>
        <strain evidence="1">CIP107547</strain>
    </source>
</reference>